<dbReference type="RefSeq" id="XP_013231722.1">
    <property type="nucleotide sequence ID" value="XM_013376268.1"/>
</dbReference>
<reference evidence="1" key="1">
    <citation type="submission" date="2013-10" db="EMBL/GenBank/DDBJ databases">
        <title>Genomic analysis of the causative agents of coccidiosis in chickens.</title>
        <authorList>
            <person name="Reid A.J."/>
            <person name="Blake D."/>
            <person name="Billington K."/>
            <person name="Browne H."/>
            <person name="Dunn M."/>
            <person name="Hung S."/>
            <person name="Kawahara F."/>
            <person name="Miranda-Saavedra D."/>
            <person name="Mourier T."/>
            <person name="Nagra H."/>
            <person name="Otto T.D."/>
            <person name="Rawlings N."/>
            <person name="Sanchez A."/>
            <person name="Sanders M."/>
            <person name="Subramaniam C."/>
            <person name="Tay Y."/>
            <person name="Dear P."/>
            <person name="Doerig C."/>
            <person name="Gruber A."/>
            <person name="Parkinson J."/>
            <person name="Shirley M."/>
            <person name="Wan K.L."/>
            <person name="Berriman M."/>
            <person name="Tomley F."/>
            <person name="Pain A."/>
        </authorList>
    </citation>
    <scope>NUCLEOTIDE SEQUENCE [LARGE SCALE GENOMIC DNA]</scope>
    <source>
        <strain evidence="1">Houghton</strain>
    </source>
</reference>
<evidence type="ECO:0000313" key="2">
    <source>
        <dbReference type="Proteomes" id="UP000030747"/>
    </source>
</evidence>
<dbReference type="InterPro" id="IPR026720">
    <property type="entry name" value="CFAP91"/>
</dbReference>
<dbReference type="PANTHER" id="PTHR22455">
    <property type="entry name" value="CILIA- AND FLAGELLA-ASSOCIATED PROTEIN 91"/>
    <property type="match status" value="1"/>
</dbReference>
<dbReference type="PANTHER" id="PTHR22455:SF10">
    <property type="entry name" value="CILIA- AND FLAGELLA-ASSOCIATED PROTEIN 91"/>
    <property type="match status" value="1"/>
</dbReference>
<dbReference type="EMBL" id="HG675415">
    <property type="protein sequence ID" value="CDJ40972.1"/>
    <property type="molecule type" value="Genomic_DNA"/>
</dbReference>
<protein>
    <submittedName>
        <fullName evidence="1">Uncharacterized protein</fullName>
    </submittedName>
</protein>
<accession>U6KSA6</accession>
<dbReference type="VEuPathDB" id="ToxoDB:ETH_00005660"/>
<sequence>MPFLCVRVPQVPIEEECDGLGVLLLQQLLRAATRRHLMLRGKEKSLDLVNMLRAAEQLQDVPPWQQREAVEHQTALEAAEVLMASAQGAAVAEHSELFALTASKAQRIGFYEDVVQMLDELAKEQRRMEEVRRISALADLAIRERRLREAQEAGTRQAEELLRERENAAFHNANRIHNQTIDSYLQAIIEKAGAANAQEEALLEVNLHSEYLDRVVDDLEERHEERRTIVEELVRGFLMPRLSSQCQRRDEQIEDHKFHVAARLVVEETVTAALTSSTHMEKAESTNVTKEIP</sequence>
<dbReference type="Proteomes" id="UP000030747">
    <property type="component" value="Unassembled WGS sequence"/>
</dbReference>
<gene>
    <name evidence="1" type="ORF">ETH_00005660</name>
</gene>
<name>U6KSA6_EIMTE</name>
<reference evidence="1" key="2">
    <citation type="submission" date="2013-10" db="EMBL/GenBank/DDBJ databases">
        <authorList>
            <person name="Aslett M."/>
        </authorList>
    </citation>
    <scope>NUCLEOTIDE SEQUENCE [LARGE SCALE GENOMIC DNA]</scope>
    <source>
        <strain evidence="1">Houghton</strain>
    </source>
</reference>
<dbReference type="OMA" id="YEMEARQ"/>
<keyword evidence="2" id="KW-1185">Reference proteome</keyword>
<organism evidence="1 2">
    <name type="scientific">Eimeria tenella</name>
    <name type="common">Coccidian parasite</name>
    <dbReference type="NCBI Taxonomy" id="5802"/>
    <lineage>
        <taxon>Eukaryota</taxon>
        <taxon>Sar</taxon>
        <taxon>Alveolata</taxon>
        <taxon>Apicomplexa</taxon>
        <taxon>Conoidasida</taxon>
        <taxon>Coccidia</taxon>
        <taxon>Eucoccidiorida</taxon>
        <taxon>Eimeriorina</taxon>
        <taxon>Eimeriidae</taxon>
        <taxon>Eimeria</taxon>
    </lineage>
</organism>
<dbReference type="AlphaFoldDB" id="U6KSA6"/>
<dbReference type="GeneID" id="25250340"/>
<dbReference type="OrthoDB" id="567787at2759"/>
<evidence type="ECO:0000313" key="1">
    <source>
        <dbReference type="EMBL" id="CDJ40972.1"/>
    </source>
</evidence>
<proteinExistence type="predicted"/>
<dbReference type="VEuPathDB" id="ToxoDB:ETH2_1203900"/>